<name>A0ABT5B6V3_9BACT</name>
<dbReference type="EMBL" id="JAQNDN010000010">
    <property type="protein sequence ID" value="MDC0669827.1"/>
    <property type="molecule type" value="Genomic_DNA"/>
</dbReference>
<proteinExistence type="predicted"/>
<reference evidence="2 3" key="1">
    <citation type="submission" date="2022-11" db="EMBL/GenBank/DDBJ databases">
        <title>Minimal conservation of predation-associated metabolite biosynthetic gene clusters underscores biosynthetic potential of Myxococcota including descriptions for ten novel species: Archangium lansinium sp. nov., Myxococcus landrumus sp. nov., Nannocystis bai.</title>
        <authorList>
            <person name="Ahearne A."/>
            <person name="Stevens C."/>
            <person name="Dowd S."/>
        </authorList>
    </citation>
    <scope>NUCLEOTIDE SEQUENCE [LARGE SCALE GENOMIC DNA]</scope>
    <source>
        <strain evidence="2 3">NCELM</strain>
    </source>
</reference>
<evidence type="ECO:0000256" key="1">
    <source>
        <dbReference type="SAM" id="MobiDB-lite"/>
    </source>
</evidence>
<gene>
    <name evidence="2" type="ORF">POL58_18885</name>
</gene>
<protein>
    <submittedName>
        <fullName evidence="2">Uncharacterized protein</fullName>
    </submittedName>
</protein>
<comment type="caution">
    <text evidence="2">The sequence shown here is derived from an EMBL/GenBank/DDBJ whole genome shotgun (WGS) entry which is preliminary data.</text>
</comment>
<feature type="region of interest" description="Disordered" evidence="1">
    <location>
        <begin position="113"/>
        <end position="134"/>
    </location>
</feature>
<organism evidence="2 3">
    <name type="scientific">Nannocystis radixulma</name>
    <dbReference type="NCBI Taxonomy" id="2995305"/>
    <lineage>
        <taxon>Bacteria</taxon>
        <taxon>Pseudomonadati</taxon>
        <taxon>Myxococcota</taxon>
        <taxon>Polyangia</taxon>
        <taxon>Nannocystales</taxon>
        <taxon>Nannocystaceae</taxon>
        <taxon>Nannocystis</taxon>
    </lineage>
</organism>
<dbReference type="Proteomes" id="UP001217838">
    <property type="component" value="Unassembled WGS sequence"/>
</dbReference>
<keyword evidence="3" id="KW-1185">Reference proteome</keyword>
<sequence>MNDVERELRAIIRREEASVIPPEEARERGWARLSATLAAGAPDPEPAPPVVAPRTPWLRIVPSTALLVGALASLGAWLGPREPPQAIMIAAALEPEPQVAPLVLSRPFAPVVTPTAPEEPAPVTPASARPTPPRPATGIDEDAFAAELRLLATAQAALGRGELNAGLAALRTHARRYPGGHFAQDRDALLAIARCEAKQPAGPAAGRRFLTANATSIHADRVRTACGL</sequence>
<evidence type="ECO:0000313" key="2">
    <source>
        <dbReference type="EMBL" id="MDC0669827.1"/>
    </source>
</evidence>
<dbReference type="RefSeq" id="WP_271999633.1">
    <property type="nucleotide sequence ID" value="NZ_JAQNDN010000010.1"/>
</dbReference>
<evidence type="ECO:0000313" key="3">
    <source>
        <dbReference type="Proteomes" id="UP001217838"/>
    </source>
</evidence>
<accession>A0ABT5B6V3</accession>